<keyword evidence="1" id="KW-0677">Repeat</keyword>
<dbReference type="GO" id="GO:0006952">
    <property type="term" value="P:defense response"/>
    <property type="evidence" value="ECO:0007669"/>
    <property type="project" value="UniProtKB-KW"/>
</dbReference>
<reference evidence="6" key="1">
    <citation type="submission" date="2023-03" db="EMBL/GenBank/DDBJ databases">
        <authorList>
            <person name="Julca I."/>
        </authorList>
    </citation>
    <scope>NUCLEOTIDE SEQUENCE</scope>
</reference>
<evidence type="ECO:0000313" key="7">
    <source>
        <dbReference type="Proteomes" id="UP001161247"/>
    </source>
</evidence>
<accession>A0AAV1CJC4</accession>
<dbReference type="InterPro" id="IPR055414">
    <property type="entry name" value="LRR_R13L4/SHOC2-like"/>
</dbReference>
<dbReference type="Pfam" id="PF23598">
    <property type="entry name" value="LRR_14"/>
    <property type="match status" value="1"/>
</dbReference>
<name>A0AAV1CJC4_OLDCO</name>
<proteinExistence type="predicted"/>
<gene>
    <name evidence="6" type="ORF">OLC1_LOCUS6457</name>
</gene>
<dbReference type="InterPro" id="IPR041118">
    <property type="entry name" value="Rx_N"/>
</dbReference>
<evidence type="ECO:0000259" key="4">
    <source>
        <dbReference type="Pfam" id="PF18052"/>
    </source>
</evidence>
<evidence type="ECO:0000256" key="3">
    <source>
        <dbReference type="ARBA" id="ARBA00022821"/>
    </source>
</evidence>
<evidence type="ECO:0000313" key="6">
    <source>
        <dbReference type="EMBL" id="CAI9095495.1"/>
    </source>
</evidence>
<dbReference type="SUPFAM" id="SSF52058">
    <property type="entry name" value="L domain-like"/>
    <property type="match status" value="1"/>
</dbReference>
<dbReference type="AlphaFoldDB" id="A0AAV1CJC4"/>
<dbReference type="Gene3D" id="1.20.5.4130">
    <property type="match status" value="1"/>
</dbReference>
<sequence length="311" mass="34818">MAEALPLVEFTSNKLYTFLSEEGSLLGGLRLEIQLISDEFGHMKSFLQKVSDSGGEVHDPQLAEWIRQRLVVTSSGEKEEEIILDLIHPISASSLGNLCFFELFGSLEKIPPWTINLQGLERISLYFSKLTADPLETLQHLPNLFEVRLVEAYQGDSLCFKAGCFLKLKELLLRGMNGLKRIKVEKGAMPGINELIMEDLPMLEELPVGIENLKQLQKLELLAVNSELTNKLENAAAAAKESDYSRKISHIPQVTIGFQVDGQWRSHRLIHKTKSAKTNFGGVTLIAIMINSFKDRLRGGISEVRVFFPPA</sequence>
<dbReference type="GO" id="GO:0000166">
    <property type="term" value="F:nucleotide binding"/>
    <property type="evidence" value="ECO:0007669"/>
    <property type="project" value="UniProtKB-KW"/>
</dbReference>
<evidence type="ECO:0000256" key="2">
    <source>
        <dbReference type="ARBA" id="ARBA00022741"/>
    </source>
</evidence>
<dbReference type="Gene3D" id="3.80.10.10">
    <property type="entry name" value="Ribonuclease Inhibitor"/>
    <property type="match status" value="1"/>
</dbReference>
<keyword evidence="2" id="KW-0547">Nucleotide-binding</keyword>
<dbReference type="InterPro" id="IPR032675">
    <property type="entry name" value="LRR_dom_sf"/>
</dbReference>
<evidence type="ECO:0000259" key="5">
    <source>
        <dbReference type="Pfam" id="PF23598"/>
    </source>
</evidence>
<organism evidence="6 7">
    <name type="scientific">Oldenlandia corymbosa var. corymbosa</name>
    <dbReference type="NCBI Taxonomy" id="529605"/>
    <lineage>
        <taxon>Eukaryota</taxon>
        <taxon>Viridiplantae</taxon>
        <taxon>Streptophyta</taxon>
        <taxon>Embryophyta</taxon>
        <taxon>Tracheophyta</taxon>
        <taxon>Spermatophyta</taxon>
        <taxon>Magnoliopsida</taxon>
        <taxon>eudicotyledons</taxon>
        <taxon>Gunneridae</taxon>
        <taxon>Pentapetalae</taxon>
        <taxon>asterids</taxon>
        <taxon>lamiids</taxon>
        <taxon>Gentianales</taxon>
        <taxon>Rubiaceae</taxon>
        <taxon>Rubioideae</taxon>
        <taxon>Spermacoceae</taxon>
        <taxon>Hedyotis-Oldenlandia complex</taxon>
        <taxon>Oldenlandia</taxon>
    </lineage>
</organism>
<evidence type="ECO:0000256" key="1">
    <source>
        <dbReference type="ARBA" id="ARBA00022737"/>
    </source>
</evidence>
<dbReference type="EMBL" id="OX459119">
    <property type="protein sequence ID" value="CAI9095495.1"/>
    <property type="molecule type" value="Genomic_DNA"/>
</dbReference>
<dbReference type="Proteomes" id="UP001161247">
    <property type="component" value="Chromosome 2"/>
</dbReference>
<protein>
    <submittedName>
        <fullName evidence="6">OLC1v1031459C1</fullName>
    </submittedName>
</protein>
<keyword evidence="3" id="KW-0611">Plant defense</keyword>
<keyword evidence="7" id="KW-1185">Reference proteome</keyword>
<feature type="domain" description="Disease resistance R13L4/SHOC-2-like LRR" evidence="5">
    <location>
        <begin position="94"/>
        <end position="239"/>
    </location>
</feature>
<dbReference type="Pfam" id="PF18052">
    <property type="entry name" value="Rx_N"/>
    <property type="match status" value="1"/>
</dbReference>
<feature type="domain" description="Disease resistance N-terminal" evidence="4">
    <location>
        <begin position="8"/>
        <end position="68"/>
    </location>
</feature>